<dbReference type="Pfam" id="PF17804">
    <property type="entry name" value="TSP_NTD"/>
    <property type="match status" value="1"/>
</dbReference>
<dbReference type="SUPFAM" id="SSF52096">
    <property type="entry name" value="ClpP/crotonase"/>
    <property type="match status" value="1"/>
</dbReference>
<dbReference type="Gene3D" id="3.90.226.10">
    <property type="entry name" value="2-enoyl-CoA Hydratase, Chain A, domain 1"/>
    <property type="match status" value="1"/>
</dbReference>
<dbReference type="Gene3D" id="2.30.42.10">
    <property type="match status" value="1"/>
</dbReference>
<dbReference type="NCBIfam" id="TIGR00225">
    <property type="entry name" value="prc"/>
    <property type="match status" value="1"/>
</dbReference>
<dbReference type="SMART" id="SM00228">
    <property type="entry name" value="PDZ"/>
    <property type="match status" value="1"/>
</dbReference>
<evidence type="ECO:0000256" key="5">
    <source>
        <dbReference type="RuleBase" id="RU004404"/>
    </source>
</evidence>
<keyword evidence="2 5" id="KW-0645">Protease</keyword>
<dbReference type="GO" id="GO:0004252">
    <property type="term" value="F:serine-type endopeptidase activity"/>
    <property type="evidence" value="ECO:0007669"/>
    <property type="project" value="UniProtKB-EC"/>
</dbReference>
<accession>A0A9J6RJV6</accession>
<dbReference type="GO" id="GO:0007165">
    <property type="term" value="P:signal transduction"/>
    <property type="evidence" value="ECO:0007669"/>
    <property type="project" value="TreeGrafter"/>
</dbReference>
<comment type="caution">
    <text evidence="9">The sequence shown here is derived from an EMBL/GenBank/DDBJ whole genome shotgun (WGS) entry which is preliminary data.</text>
</comment>
<comment type="similarity">
    <text evidence="1 5">Belongs to the peptidase S41A family.</text>
</comment>
<dbReference type="InterPro" id="IPR004447">
    <property type="entry name" value="Peptidase_S41A"/>
</dbReference>
<dbReference type="Pfam" id="PF03572">
    <property type="entry name" value="Peptidase_S41"/>
    <property type="match status" value="1"/>
</dbReference>
<dbReference type="GO" id="GO:0030288">
    <property type="term" value="C:outer membrane-bounded periplasmic space"/>
    <property type="evidence" value="ECO:0007669"/>
    <property type="project" value="TreeGrafter"/>
</dbReference>
<evidence type="ECO:0000256" key="7">
    <source>
        <dbReference type="SAM" id="SignalP"/>
    </source>
</evidence>
<evidence type="ECO:0000259" key="8">
    <source>
        <dbReference type="PROSITE" id="PS50106"/>
    </source>
</evidence>
<dbReference type="EMBL" id="JAPTGG010000002">
    <property type="protein sequence ID" value="MCZ0864269.1"/>
    <property type="molecule type" value="Genomic_DNA"/>
</dbReference>
<protein>
    <submittedName>
        <fullName evidence="9">Carboxy terminal-processing peptidase</fullName>
        <ecNumber evidence="9">3.4.21.102</ecNumber>
    </submittedName>
</protein>
<evidence type="ECO:0000256" key="3">
    <source>
        <dbReference type="ARBA" id="ARBA00022801"/>
    </source>
</evidence>
<evidence type="ECO:0000313" key="10">
    <source>
        <dbReference type="Proteomes" id="UP001069090"/>
    </source>
</evidence>
<dbReference type="Gene3D" id="3.30.750.44">
    <property type="match status" value="1"/>
</dbReference>
<dbReference type="AlphaFoldDB" id="A0A9J6RJV6"/>
<keyword evidence="7" id="KW-0732">Signal</keyword>
<proteinExistence type="inferred from homology"/>
<keyword evidence="3 5" id="KW-0378">Hydrolase</keyword>
<keyword evidence="10" id="KW-1185">Reference proteome</keyword>
<dbReference type="InterPro" id="IPR036034">
    <property type="entry name" value="PDZ_sf"/>
</dbReference>
<feature type="region of interest" description="Disordered" evidence="6">
    <location>
        <begin position="657"/>
        <end position="684"/>
    </location>
</feature>
<dbReference type="Pfam" id="PF11818">
    <property type="entry name" value="DUF3340"/>
    <property type="match status" value="1"/>
</dbReference>
<dbReference type="SMART" id="SM00245">
    <property type="entry name" value="TSPc"/>
    <property type="match status" value="1"/>
</dbReference>
<dbReference type="GO" id="GO:0006508">
    <property type="term" value="P:proteolysis"/>
    <property type="evidence" value="ECO:0007669"/>
    <property type="project" value="UniProtKB-KW"/>
</dbReference>
<feature type="chain" id="PRO_5039925052" evidence="7">
    <location>
        <begin position="31"/>
        <end position="713"/>
    </location>
</feature>
<name>A0A9J6RJV6_9GAMM</name>
<dbReference type="EC" id="3.4.21.102" evidence="9"/>
<dbReference type="Proteomes" id="UP001069090">
    <property type="component" value="Unassembled WGS sequence"/>
</dbReference>
<dbReference type="RefSeq" id="WP_258330422.1">
    <property type="nucleotide sequence ID" value="NZ_JAPTGG010000002.1"/>
</dbReference>
<dbReference type="Pfam" id="PF00595">
    <property type="entry name" value="PDZ"/>
    <property type="match status" value="1"/>
</dbReference>
<dbReference type="CDD" id="cd06782">
    <property type="entry name" value="cpPDZ_CPP-like"/>
    <property type="match status" value="1"/>
</dbReference>
<dbReference type="InterPro" id="IPR005151">
    <property type="entry name" value="Tail-specific_protease"/>
</dbReference>
<evidence type="ECO:0000313" key="9">
    <source>
        <dbReference type="EMBL" id="MCZ0864269.1"/>
    </source>
</evidence>
<dbReference type="PANTHER" id="PTHR32060">
    <property type="entry name" value="TAIL-SPECIFIC PROTEASE"/>
    <property type="match status" value="1"/>
</dbReference>
<dbReference type="InterPro" id="IPR040573">
    <property type="entry name" value="TSP_N"/>
</dbReference>
<feature type="signal peptide" evidence="7">
    <location>
        <begin position="1"/>
        <end position="30"/>
    </location>
</feature>
<dbReference type="SUPFAM" id="SSF50156">
    <property type="entry name" value="PDZ domain-like"/>
    <property type="match status" value="1"/>
</dbReference>
<dbReference type="FunFam" id="3.90.226.10:FF:000090">
    <property type="entry name" value="Tail-specific protease"/>
    <property type="match status" value="1"/>
</dbReference>
<sequence>MSTASRTSCRFTALISLVFFICASLPAALAVPTTTPALAPTAEQAKTTKEIIRKLTYMHYAGKPVDDAISSQFFDNYLNRLDGAKTFFLASDIAEFEPKRLLLDDELKRGDLSTGYAIYNRYQQRVLARISAIQEQLPTLIDSLDLNRKESLLLDRSEQPWPQDAAAADDLWRKLLKSRIVSLQLAGKSDPEIVKLLSKRYQNQFNRVQQSNAEDAFQAYINSLTELYDPHTNYLSPRSSENFNINMRLSLQGIGAVLQQEDEYTKVVRLVPAGPAFKQGELQPSDRIVGVAQGDEELVDVIGMRLDEVVDLIRGPKDSIVHLEVIPVTAKTDDERKLIKIRRDTVKLEEQSAQRKMLNIMHQGNMHKLGVIDLPTFYRNFAVRDINHPDFRSTSYDVMKHVTALQAEGAEGIIIDLRDNGGGSLDEANALTSLFIEAGATVQIRHSNGKVDRAGKNYRSNYFDMPVVVLINRLSASASEIFAGAMQDYKRALIIGSPSFGKGTVQSINDLTQGQLKITESKFYRVSGESTQHRGVVPDILFPSLYDSEKVGESSLEHALPWDTIAAMNLRKYYNLEQAIPTLAQQHQQRVAHDPDFIFMKDRHELADQAKKITHIPLNIADRKALDEEEKNKLLAIENKRRKAKGLSLITDLDELKEEDSKEQAEKTAANEPSNAIDENDPLLNEAGQILLDAMPYYQPQQVAKRPAYAPSM</sequence>
<dbReference type="InterPro" id="IPR020992">
    <property type="entry name" value="Tail_Prtase_C"/>
</dbReference>
<dbReference type="CDD" id="cd07560">
    <property type="entry name" value="Peptidase_S41_CPP"/>
    <property type="match status" value="1"/>
</dbReference>
<gene>
    <name evidence="9" type="ORF">O0V09_03595</name>
</gene>
<dbReference type="PROSITE" id="PS50106">
    <property type="entry name" value="PDZ"/>
    <property type="match status" value="1"/>
</dbReference>
<reference evidence="9 10" key="1">
    <citation type="submission" date="2022-12" db="EMBL/GenBank/DDBJ databases">
        <title>Dasania phycosphaerae sp. nov., isolated from particulate material of the south coast of Korea.</title>
        <authorList>
            <person name="Jiang Y."/>
        </authorList>
    </citation>
    <scope>NUCLEOTIDE SEQUENCE [LARGE SCALE GENOMIC DNA]</scope>
    <source>
        <strain evidence="9 10">GY-19</strain>
    </source>
</reference>
<evidence type="ECO:0000256" key="2">
    <source>
        <dbReference type="ARBA" id="ARBA00022670"/>
    </source>
</evidence>
<organism evidence="9 10">
    <name type="scientific">Dasania phycosphaerae</name>
    <dbReference type="NCBI Taxonomy" id="2950436"/>
    <lineage>
        <taxon>Bacteria</taxon>
        <taxon>Pseudomonadati</taxon>
        <taxon>Pseudomonadota</taxon>
        <taxon>Gammaproteobacteria</taxon>
        <taxon>Cellvibrionales</taxon>
        <taxon>Spongiibacteraceae</taxon>
        <taxon>Dasania</taxon>
    </lineage>
</organism>
<evidence type="ECO:0000256" key="1">
    <source>
        <dbReference type="ARBA" id="ARBA00009179"/>
    </source>
</evidence>
<dbReference type="PANTHER" id="PTHR32060:SF22">
    <property type="entry name" value="CARBOXYL-TERMINAL-PROCESSING PEPTIDASE 3, CHLOROPLASTIC"/>
    <property type="match status" value="1"/>
</dbReference>
<dbReference type="InterPro" id="IPR001478">
    <property type="entry name" value="PDZ"/>
</dbReference>
<keyword evidence="4 5" id="KW-0720">Serine protease</keyword>
<dbReference type="InterPro" id="IPR029045">
    <property type="entry name" value="ClpP/crotonase-like_dom_sf"/>
</dbReference>
<feature type="domain" description="PDZ" evidence="8">
    <location>
        <begin position="244"/>
        <end position="314"/>
    </location>
</feature>
<evidence type="ECO:0000256" key="4">
    <source>
        <dbReference type="ARBA" id="ARBA00022825"/>
    </source>
</evidence>
<evidence type="ECO:0000256" key="6">
    <source>
        <dbReference type="SAM" id="MobiDB-lite"/>
    </source>
</evidence>